<keyword evidence="5 7" id="KW-0411">Iron-sulfur</keyword>
<dbReference type="InterPro" id="IPR045854">
    <property type="entry name" value="NO2/SO3_Rdtase_4Fe4S_sf"/>
</dbReference>
<dbReference type="HAMAP" id="MF_00159">
    <property type="entry name" value="IspG"/>
    <property type="match status" value="1"/>
</dbReference>
<name>A0A0A2G103_9PORP</name>
<dbReference type="InterPro" id="IPR017178">
    <property type="entry name" value="IspG_atypical"/>
</dbReference>
<dbReference type="Gene3D" id="3.20.20.20">
    <property type="entry name" value="Dihydropteroate synthase-like"/>
    <property type="match status" value="1"/>
</dbReference>
<evidence type="ECO:0000256" key="3">
    <source>
        <dbReference type="ARBA" id="ARBA00023002"/>
    </source>
</evidence>
<feature type="binding site" evidence="7">
    <location>
        <position position="491"/>
    </location>
    <ligand>
        <name>[4Fe-4S] cluster</name>
        <dbReference type="ChEBI" id="CHEBI:49883"/>
    </ligand>
</feature>
<comment type="cofactor">
    <cofactor evidence="7">
        <name>[4Fe-4S] cluster</name>
        <dbReference type="ChEBI" id="CHEBI:49883"/>
    </cofactor>
    <text evidence="7">Binds 1 [4Fe-4S] cluster.</text>
</comment>
<dbReference type="EMBL" id="LS483447">
    <property type="protein sequence ID" value="SQH73973.1"/>
    <property type="molecule type" value="Genomic_DNA"/>
</dbReference>
<evidence type="ECO:0000256" key="2">
    <source>
        <dbReference type="ARBA" id="ARBA00022723"/>
    </source>
</evidence>
<dbReference type="NCBIfam" id="TIGR00612">
    <property type="entry name" value="ispG_gcpE"/>
    <property type="match status" value="1"/>
</dbReference>
<sequence length="585" mass="64213">MSEENTPYNYRRRHSSTVHIASTMMGGDCPIRLQSMTNTSTMDTTASTEQCMRLSEAGADYVRLTAQGVREAKNIGEIAKLLKQKGYPIPLIADIHFSPKAAQAALHTADKVRINPGNFVDSPHKGLYSEAEFEEATQRVEEIFGTFVDEAKLLGKAIRIGVNHGSLSERMMQRYGDNPLGMVESCMEYLRVCHHRDYHDVVISMKSSNVLVMTQAVRLLVSRMEEEGMAYPLHLGVTEAGNETDGRIRSALGIGTLLADGYGDTIRVSLSEDPVAELPVARILIGLTEQWSRAPQIEREELGTYEREYTQRKDCLPVGELLGPNYPPIVLADLRQACSRDLTGLATPPDALLQSEEDYQTAIPGGKIIQLDCSELNETRIEEIRCSLSSILLLSSSHLNPIGDWRKAFQKMRKAKLHTPVLLHRNYADNDLETLMVKASTEMGALLLEGRANGLAISAPKISNQGEIVRIAYSILQAARLRTTTTEYISCPGCGRTLYDLGSTIRQIKKATAGLVGLKIGIMGCIVNGPGEMADADYGYVGAGPGRIDLYRHGKCVEKGIPADQAVTRLVALIKSHGDWSRPNG</sequence>
<dbReference type="eggNOG" id="COG0821">
    <property type="taxonomic scope" value="Bacteria"/>
</dbReference>
<evidence type="ECO:0000313" key="11">
    <source>
        <dbReference type="EMBL" id="SQH73973.1"/>
    </source>
</evidence>
<feature type="binding site" evidence="7">
    <location>
        <position position="532"/>
    </location>
    <ligand>
        <name>[4Fe-4S] cluster</name>
        <dbReference type="ChEBI" id="CHEBI:49883"/>
    </ligand>
</feature>
<dbReference type="GO" id="GO:0019288">
    <property type="term" value="P:isopentenyl diphosphate biosynthetic process, methylerythritol 4-phosphate pathway"/>
    <property type="evidence" value="ECO:0007669"/>
    <property type="project" value="UniProtKB-UniRule"/>
</dbReference>
<keyword evidence="6 7" id="KW-0414">Isoprene biosynthesis</keyword>
<dbReference type="GO" id="GO:0141197">
    <property type="term" value="F:4-hydroxy-3-methylbut-2-enyl-diphosphate synthase activity (flavodoxin)"/>
    <property type="evidence" value="ECO:0007669"/>
    <property type="project" value="UniProtKB-EC"/>
</dbReference>
<dbReference type="InterPro" id="IPR058578">
    <property type="entry name" value="IspG_TIM"/>
</dbReference>
<gene>
    <name evidence="7 11" type="primary">ispG</name>
    <name evidence="10" type="ORF">HQ38_06390</name>
    <name evidence="11" type="ORF">NCTC12858_01854</name>
</gene>
<comment type="similarity">
    <text evidence="7">Belongs to the IspG family.</text>
</comment>
<dbReference type="EC" id="1.17.7.3" evidence="7"/>
<feature type="domain" description="IspG C-terminal" evidence="9">
    <location>
        <begin position="487"/>
        <end position="575"/>
    </location>
</feature>
<dbReference type="GO" id="GO:0051539">
    <property type="term" value="F:4 iron, 4 sulfur cluster binding"/>
    <property type="evidence" value="ECO:0007669"/>
    <property type="project" value="UniProtKB-UniRule"/>
</dbReference>
<dbReference type="Proteomes" id="UP000249300">
    <property type="component" value="Chromosome 1"/>
</dbReference>
<dbReference type="PANTHER" id="PTHR30454:SF0">
    <property type="entry name" value="4-HYDROXY-3-METHYLBUT-2-EN-1-YL DIPHOSPHATE SYNTHASE (FERREDOXIN), CHLOROPLASTIC"/>
    <property type="match status" value="1"/>
</dbReference>
<evidence type="ECO:0000313" key="13">
    <source>
        <dbReference type="Proteomes" id="UP000249300"/>
    </source>
</evidence>
<dbReference type="PIRSF" id="PIRSF037336">
    <property type="entry name" value="IspG_like"/>
    <property type="match status" value="1"/>
</dbReference>
<dbReference type="Proteomes" id="UP000030136">
    <property type="component" value="Unassembled WGS sequence"/>
</dbReference>
<dbReference type="Pfam" id="PF04551">
    <property type="entry name" value="GcpE"/>
    <property type="match status" value="1"/>
</dbReference>
<keyword evidence="2 7" id="KW-0479">Metal-binding</keyword>
<dbReference type="PANTHER" id="PTHR30454">
    <property type="entry name" value="4-HYDROXY-3-METHYLBUT-2-EN-1-YL DIPHOSPHATE SYNTHASE"/>
    <property type="match status" value="1"/>
</dbReference>
<evidence type="ECO:0000259" key="8">
    <source>
        <dbReference type="Pfam" id="PF04551"/>
    </source>
</evidence>
<dbReference type="EMBL" id="JQJC01000020">
    <property type="protein sequence ID" value="KGN94159.1"/>
    <property type="molecule type" value="Genomic_DNA"/>
</dbReference>
<dbReference type="Pfam" id="PF26540">
    <property type="entry name" value="GcpE_C"/>
    <property type="match status" value="1"/>
</dbReference>
<evidence type="ECO:0000313" key="10">
    <source>
        <dbReference type="EMBL" id="KGN94159.1"/>
    </source>
</evidence>
<dbReference type="InterPro" id="IPR058579">
    <property type="entry name" value="IspG_C"/>
</dbReference>
<evidence type="ECO:0000259" key="9">
    <source>
        <dbReference type="Pfam" id="PF26540"/>
    </source>
</evidence>
<dbReference type="KEGG" id="pcre:NCTC12858_01854"/>
<dbReference type="UniPathway" id="UPA00056">
    <property type="reaction ID" value="UER00096"/>
</dbReference>
<dbReference type="GO" id="GO:0046429">
    <property type="term" value="F:4-hydroxy-3-methylbut-2-en-1-yl diphosphate synthase activity (ferredoxin)"/>
    <property type="evidence" value="ECO:0007669"/>
    <property type="project" value="UniProtKB-UniRule"/>
</dbReference>
<protein>
    <recommendedName>
        <fullName evidence="7">4-hydroxy-3-methylbut-2-en-1-yl diphosphate synthase (flavodoxin)</fullName>
        <ecNumber evidence="7">1.17.7.3</ecNumber>
    </recommendedName>
    <alternativeName>
        <fullName evidence="7">1-hydroxy-2-methyl-2-(E)-butenyl 4-diphosphate synthase</fullName>
    </alternativeName>
</protein>
<organism evidence="11 13">
    <name type="scientific">Porphyromonas crevioricanis</name>
    <dbReference type="NCBI Taxonomy" id="393921"/>
    <lineage>
        <taxon>Bacteria</taxon>
        <taxon>Pseudomonadati</taxon>
        <taxon>Bacteroidota</taxon>
        <taxon>Bacteroidia</taxon>
        <taxon>Bacteroidales</taxon>
        <taxon>Porphyromonadaceae</taxon>
        <taxon>Porphyromonas</taxon>
    </lineage>
</organism>
<evidence type="ECO:0000313" key="12">
    <source>
        <dbReference type="Proteomes" id="UP000030136"/>
    </source>
</evidence>
<accession>A0A0A2G103</accession>
<keyword evidence="1 7" id="KW-0004">4Fe-4S</keyword>
<feature type="binding site" evidence="7">
    <location>
        <position position="525"/>
    </location>
    <ligand>
        <name>[4Fe-4S] cluster</name>
        <dbReference type="ChEBI" id="CHEBI:49883"/>
    </ligand>
</feature>
<keyword evidence="4 7" id="KW-0408">Iron</keyword>
<keyword evidence="13" id="KW-1185">Reference proteome</keyword>
<evidence type="ECO:0000256" key="1">
    <source>
        <dbReference type="ARBA" id="ARBA00022485"/>
    </source>
</evidence>
<reference evidence="11 13" key="2">
    <citation type="submission" date="2018-06" db="EMBL/GenBank/DDBJ databases">
        <authorList>
            <consortium name="Pathogen Informatics"/>
            <person name="Doyle S."/>
        </authorList>
    </citation>
    <scope>NUCLEOTIDE SEQUENCE [LARGE SCALE GENOMIC DNA]</scope>
    <source>
        <strain evidence="11 13">NCTC12858</strain>
    </source>
</reference>
<comment type="catalytic activity">
    <reaction evidence="7">
        <text>(2E)-4-hydroxy-3-methylbut-2-enyl diphosphate + oxidized [flavodoxin] + H2O + 2 H(+) = 2-C-methyl-D-erythritol 2,4-cyclic diphosphate + reduced [flavodoxin]</text>
        <dbReference type="Rhea" id="RHEA:43604"/>
        <dbReference type="Rhea" id="RHEA-COMP:10622"/>
        <dbReference type="Rhea" id="RHEA-COMP:10623"/>
        <dbReference type="ChEBI" id="CHEBI:15377"/>
        <dbReference type="ChEBI" id="CHEBI:15378"/>
        <dbReference type="ChEBI" id="CHEBI:57618"/>
        <dbReference type="ChEBI" id="CHEBI:58210"/>
        <dbReference type="ChEBI" id="CHEBI:58483"/>
        <dbReference type="ChEBI" id="CHEBI:128753"/>
        <dbReference type="EC" id="1.17.7.3"/>
    </reaction>
</comment>
<dbReference type="AlphaFoldDB" id="A0A0A2G103"/>
<dbReference type="Gene3D" id="3.30.413.10">
    <property type="entry name" value="Sulfite Reductase Hemoprotein, domain 1"/>
    <property type="match status" value="1"/>
</dbReference>
<dbReference type="GO" id="GO:0016114">
    <property type="term" value="P:terpenoid biosynthetic process"/>
    <property type="evidence" value="ECO:0007669"/>
    <property type="project" value="InterPro"/>
</dbReference>
<dbReference type="GO" id="GO:0005506">
    <property type="term" value="F:iron ion binding"/>
    <property type="evidence" value="ECO:0007669"/>
    <property type="project" value="InterPro"/>
</dbReference>
<comment type="pathway">
    <text evidence="7">Isoprenoid biosynthesis; isopentenyl diphosphate biosynthesis via DXP pathway; isopentenyl diphosphate from 1-deoxy-D-xylulose 5-phosphate: step 5/6.</text>
</comment>
<dbReference type="InterPro" id="IPR011005">
    <property type="entry name" value="Dihydropteroate_synth-like_sf"/>
</dbReference>
<feature type="domain" description="IspG TIM-barrel" evidence="8">
    <location>
        <begin position="16"/>
        <end position="281"/>
    </location>
</feature>
<dbReference type="STRING" id="393921.HQ45_03910"/>
<evidence type="ECO:0000256" key="4">
    <source>
        <dbReference type="ARBA" id="ARBA00023004"/>
    </source>
</evidence>
<feature type="binding site" evidence="7">
    <location>
        <position position="494"/>
    </location>
    <ligand>
        <name>[4Fe-4S] cluster</name>
        <dbReference type="ChEBI" id="CHEBI:49883"/>
    </ligand>
</feature>
<dbReference type="InterPro" id="IPR004588">
    <property type="entry name" value="IspG_bac-typ"/>
</dbReference>
<dbReference type="OrthoDB" id="9803214at2"/>
<dbReference type="RefSeq" id="WP_023936268.1">
    <property type="nucleotide sequence ID" value="NZ_FUXH01000003.1"/>
</dbReference>
<comment type="function">
    <text evidence="7">Converts 2C-methyl-D-erythritol 2,4-cyclodiphosphate (ME-2,4cPP) into 1-hydroxy-2-methyl-2-(E)-butenyl 4-diphosphate.</text>
</comment>
<keyword evidence="3 7" id="KW-0560">Oxidoreductase</keyword>
<evidence type="ECO:0000256" key="7">
    <source>
        <dbReference type="HAMAP-Rule" id="MF_00159"/>
    </source>
</evidence>
<proteinExistence type="inferred from homology"/>
<evidence type="ECO:0000256" key="5">
    <source>
        <dbReference type="ARBA" id="ARBA00023014"/>
    </source>
</evidence>
<evidence type="ECO:0000256" key="6">
    <source>
        <dbReference type="ARBA" id="ARBA00023229"/>
    </source>
</evidence>
<reference evidence="10 12" key="1">
    <citation type="submission" date="2014-08" db="EMBL/GenBank/DDBJ databases">
        <title>Porphyromonas crevioricanis strain:COT-253_OH1447 Genome sequencing.</title>
        <authorList>
            <person name="Wallis C."/>
            <person name="Deusch O."/>
            <person name="O'Flynn C."/>
            <person name="Davis I."/>
            <person name="Jospin G."/>
            <person name="Darling A.E."/>
            <person name="Coil D.A."/>
            <person name="Alexiev A."/>
            <person name="Horsfall A."/>
            <person name="Kirkwood N."/>
            <person name="Harris S."/>
            <person name="Eisen J.A."/>
        </authorList>
    </citation>
    <scope>NUCLEOTIDE SEQUENCE [LARGE SCALE GENOMIC DNA]</scope>
    <source>
        <strain evidence="12">COT-253 OH1447</strain>
        <strain evidence="10">COT-253_OH1447</strain>
    </source>
</reference>
<dbReference type="SUPFAM" id="SSF56014">
    <property type="entry name" value="Nitrite and sulphite reductase 4Fe-4S domain-like"/>
    <property type="match status" value="1"/>
</dbReference>